<dbReference type="STRING" id="337451.A0A3S4NPL8"/>
<dbReference type="FunFam" id="1.20.58.1040:FF:000001">
    <property type="entry name" value="Glucan endo-1,3-beta-glucosidase 4"/>
    <property type="match status" value="1"/>
</dbReference>
<keyword evidence="10" id="KW-1015">Disulfide bond</keyword>
<dbReference type="Gene3D" id="1.20.58.1040">
    <property type="match status" value="1"/>
</dbReference>
<protein>
    <recommendedName>
        <fullName evidence="4">glucan endo-1,3-beta-D-glucosidase</fullName>
        <ecNumber evidence="4">3.2.1.39</ecNumber>
    </recommendedName>
</protein>
<evidence type="ECO:0000256" key="5">
    <source>
        <dbReference type="ARBA" id="ARBA00022475"/>
    </source>
</evidence>
<evidence type="ECO:0000256" key="9">
    <source>
        <dbReference type="ARBA" id="ARBA00023136"/>
    </source>
</evidence>
<dbReference type="InterPro" id="IPR044965">
    <property type="entry name" value="Glyco_hydro_17_plant"/>
</dbReference>
<evidence type="ECO:0000256" key="13">
    <source>
        <dbReference type="RuleBase" id="RU004335"/>
    </source>
</evidence>
<dbReference type="GO" id="GO:0042973">
    <property type="term" value="F:glucan endo-1,3-beta-D-glucosidase activity"/>
    <property type="evidence" value="ECO:0007669"/>
    <property type="project" value="UniProtKB-EC"/>
</dbReference>
<keyword evidence="7 15" id="KW-0732">Signal</keyword>
<dbReference type="SUPFAM" id="SSF51445">
    <property type="entry name" value="(Trans)glycosidases"/>
    <property type="match status" value="1"/>
</dbReference>
<dbReference type="GO" id="GO:0005886">
    <property type="term" value="C:plasma membrane"/>
    <property type="evidence" value="ECO:0007669"/>
    <property type="project" value="UniProtKB-SubCell"/>
</dbReference>
<keyword evidence="6" id="KW-0336">GPI-anchor</keyword>
<gene>
    <name evidence="17" type="ORF">CKAN_00852800</name>
</gene>
<keyword evidence="6" id="KW-0449">Lipoprotein</keyword>
<dbReference type="GO" id="GO:0009506">
    <property type="term" value="C:plasmodesma"/>
    <property type="evidence" value="ECO:0007669"/>
    <property type="project" value="UniProtKB-ARBA"/>
</dbReference>
<dbReference type="PROSITE" id="PS00587">
    <property type="entry name" value="GLYCOSYL_HYDROL_F17"/>
    <property type="match status" value="1"/>
</dbReference>
<dbReference type="OrthoDB" id="941679at2759"/>
<feature type="chain" id="PRO_5018793901" description="glucan endo-1,3-beta-D-glucosidase" evidence="15">
    <location>
        <begin position="18"/>
        <end position="465"/>
    </location>
</feature>
<keyword evidence="5" id="KW-1003">Cell membrane</keyword>
<keyword evidence="9" id="KW-0472">Membrane</keyword>
<evidence type="ECO:0000256" key="6">
    <source>
        <dbReference type="ARBA" id="ARBA00022622"/>
    </source>
</evidence>
<evidence type="ECO:0000256" key="4">
    <source>
        <dbReference type="ARBA" id="ARBA00012780"/>
    </source>
</evidence>
<dbReference type="PANTHER" id="PTHR32227">
    <property type="entry name" value="GLUCAN ENDO-1,3-BETA-GLUCOSIDASE BG1-RELATED-RELATED"/>
    <property type="match status" value="1"/>
</dbReference>
<comment type="caution">
    <text evidence="17">The sequence shown here is derived from an EMBL/GenBank/DDBJ whole genome shotgun (WGS) entry which is preliminary data.</text>
</comment>
<comment type="similarity">
    <text evidence="3 13">Belongs to the glycosyl hydrolase 17 family.</text>
</comment>
<dbReference type="Pfam" id="PF00332">
    <property type="entry name" value="Glyco_hydro_17"/>
    <property type="match status" value="1"/>
</dbReference>
<dbReference type="Pfam" id="PF07983">
    <property type="entry name" value="X8"/>
    <property type="match status" value="1"/>
</dbReference>
<keyword evidence="18" id="KW-1185">Reference proteome</keyword>
<dbReference type="GO" id="GO:0005975">
    <property type="term" value="P:carbohydrate metabolic process"/>
    <property type="evidence" value="ECO:0007669"/>
    <property type="project" value="InterPro"/>
</dbReference>
<dbReference type="FunFam" id="3.20.20.80:FF:000005">
    <property type="entry name" value="Glucan endo-1,3-beta-glucosidase 14"/>
    <property type="match status" value="1"/>
</dbReference>
<keyword evidence="8 14" id="KW-0378">Hydrolase</keyword>
<dbReference type="SMART" id="SM00768">
    <property type="entry name" value="X8"/>
    <property type="match status" value="1"/>
</dbReference>
<dbReference type="GO" id="GO:0098552">
    <property type="term" value="C:side of membrane"/>
    <property type="evidence" value="ECO:0007669"/>
    <property type="project" value="UniProtKB-KW"/>
</dbReference>
<dbReference type="EC" id="3.2.1.39" evidence="4"/>
<name>A0A3S4NPL8_9MAGN</name>
<feature type="domain" description="X8" evidence="16">
    <location>
        <begin position="371"/>
        <end position="458"/>
    </location>
</feature>
<dbReference type="Proteomes" id="UP000283530">
    <property type="component" value="Unassembled WGS sequence"/>
</dbReference>
<feature type="signal peptide" evidence="15">
    <location>
        <begin position="1"/>
        <end position="17"/>
    </location>
</feature>
<evidence type="ECO:0000313" key="18">
    <source>
        <dbReference type="Proteomes" id="UP000283530"/>
    </source>
</evidence>
<comment type="subcellular location">
    <subcellularLocation>
        <location evidence="2">Cell membrane</location>
        <topology evidence="2">Lipid-anchor</topology>
        <topology evidence="2">GPI-anchor</topology>
    </subcellularLocation>
</comment>
<evidence type="ECO:0000256" key="10">
    <source>
        <dbReference type="ARBA" id="ARBA00023157"/>
    </source>
</evidence>
<comment type="catalytic activity">
    <reaction evidence="1">
        <text>Hydrolysis of (1-&gt;3)-beta-D-glucosidic linkages in (1-&gt;3)-beta-D-glucans.</text>
        <dbReference type="EC" id="3.2.1.39"/>
    </reaction>
</comment>
<reference evidence="17 18" key="1">
    <citation type="journal article" date="2019" name="Nat. Plants">
        <title>Stout camphor tree genome fills gaps in understanding of flowering plant genome evolution.</title>
        <authorList>
            <person name="Chaw S.M."/>
            <person name="Liu Y.C."/>
            <person name="Wu Y.W."/>
            <person name="Wang H.Y."/>
            <person name="Lin C.I."/>
            <person name="Wu C.S."/>
            <person name="Ke H.M."/>
            <person name="Chang L.Y."/>
            <person name="Hsu C.Y."/>
            <person name="Yang H.T."/>
            <person name="Sudianto E."/>
            <person name="Hsu M.H."/>
            <person name="Wu K.P."/>
            <person name="Wang L.N."/>
            <person name="Leebens-Mack J.H."/>
            <person name="Tsai I.J."/>
        </authorList>
    </citation>
    <scope>NUCLEOTIDE SEQUENCE [LARGE SCALE GENOMIC DNA]</scope>
    <source>
        <strain evidence="18">cv. Chaw 1501</strain>
        <tissue evidence="17">Young leaves</tissue>
    </source>
</reference>
<evidence type="ECO:0000313" key="17">
    <source>
        <dbReference type="EMBL" id="RWR79925.1"/>
    </source>
</evidence>
<sequence length="465" mass="51177">MGLFPLLLLSFLAFSNAEVSRMMGVNYGQLGDNLPSPSESINLIKTLKAARVKIYDANPEILKALSGTPLEVSVMVPNEIISNISSNQSAADEWVRSKILPFYPKTRIRILLVGNEILSEYSNKQLWYDLVPAMRRVKRSLKTHNILNVKVGTPLAMDALQTSFPPSNATFRPDIAGTVMRPLLQFLNRTKSFYFADVYPYFVWAANPKTIKLEYALLKRTGITYADPGSGLTYTNLLDQQLDALVAAMTRVGFGSVRVAIAETGWPTAGDIDQIGANIYNAATYNRNLGRKMAEDPPLGTPARPGRAIPTFVFSLYNENKKPGPGTERNWGLFYPNGSRVYEVDLTGRRPDTAYGPLPVPLNDEPYKGKIWCVAKSGKRVNASDLGSALSYACGQGNGTCDAIQRGKECYKPNSLVSHASYAFSSYWLQFRSMGGNCYFGGLAVQTTKDPSYGSCKYPAVKLTD</sequence>
<dbReference type="Gene3D" id="3.20.20.80">
    <property type="entry name" value="Glycosidases"/>
    <property type="match status" value="1"/>
</dbReference>
<dbReference type="InterPro" id="IPR012946">
    <property type="entry name" value="X8"/>
</dbReference>
<dbReference type="AlphaFoldDB" id="A0A3S4NPL8"/>
<evidence type="ECO:0000256" key="3">
    <source>
        <dbReference type="ARBA" id="ARBA00008773"/>
    </source>
</evidence>
<evidence type="ECO:0000259" key="16">
    <source>
        <dbReference type="SMART" id="SM00768"/>
    </source>
</evidence>
<dbReference type="InterPro" id="IPR000490">
    <property type="entry name" value="Glyco_hydro_17"/>
</dbReference>
<evidence type="ECO:0000256" key="14">
    <source>
        <dbReference type="RuleBase" id="RU004336"/>
    </source>
</evidence>
<evidence type="ECO:0000256" key="8">
    <source>
        <dbReference type="ARBA" id="ARBA00022801"/>
    </source>
</evidence>
<evidence type="ECO:0000256" key="2">
    <source>
        <dbReference type="ARBA" id="ARBA00004609"/>
    </source>
</evidence>
<accession>A0A3S4NPL8</accession>
<organism evidence="17 18">
    <name type="scientific">Cinnamomum micranthum f. kanehirae</name>
    <dbReference type="NCBI Taxonomy" id="337451"/>
    <lineage>
        <taxon>Eukaryota</taxon>
        <taxon>Viridiplantae</taxon>
        <taxon>Streptophyta</taxon>
        <taxon>Embryophyta</taxon>
        <taxon>Tracheophyta</taxon>
        <taxon>Spermatophyta</taxon>
        <taxon>Magnoliopsida</taxon>
        <taxon>Magnoliidae</taxon>
        <taxon>Laurales</taxon>
        <taxon>Lauraceae</taxon>
        <taxon>Cinnamomum</taxon>
    </lineage>
</organism>
<evidence type="ECO:0000256" key="15">
    <source>
        <dbReference type="SAM" id="SignalP"/>
    </source>
</evidence>
<keyword evidence="12 14" id="KW-0326">Glycosidase</keyword>
<dbReference type="EMBL" id="QPKB01000003">
    <property type="protein sequence ID" value="RWR79925.1"/>
    <property type="molecule type" value="Genomic_DNA"/>
</dbReference>
<evidence type="ECO:0000256" key="11">
    <source>
        <dbReference type="ARBA" id="ARBA00023180"/>
    </source>
</evidence>
<proteinExistence type="inferred from homology"/>
<evidence type="ECO:0000256" key="7">
    <source>
        <dbReference type="ARBA" id="ARBA00022729"/>
    </source>
</evidence>
<keyword evidence="11" id="KW-0325">Glycoprotein</keyword>
<dbReference type="InterPro" id="IPR017853">
    <property type="entry name" value="GH"/>
</dbReference>
<evidence type="ECO:0000256" key="1">
    <source>
        <dbReference type="ARBA" id="ARBA00000382"/>
    </source>
</evidence>
<evidence type="ECO:0000256" key="12">
    <source>
        <dbReference type="ARBA" id="ARBA00023295"/>
    </source>
</evidence>